<evidence type="ECO:0000256" key="1">
    <source>
        <dbReference type="ARBA" id="ARBA00022737"/>
    </source>
</evidence>
<protein>
    <submittedName>
        <fullName evidence="3">Pentatricopeptide repeat-containing protein, mitochondrial</fullName>
    </submittedName>
</protein>
<dbReference type="InterPro" id="IPR051222">
    <property type="entry name" value="PPR/CCM1_RNA-binding"/>
</dbReference>
<feature type="repeat" description="PPR" evidence="2">
    <location>
        <begin position="179"/>
        <end position="213"/>
    </location>
</feature>
<dbReference type="EMBL" id="KN656942">
    <property type="protein sequence ID" value="KHN22756.1"/>
    <property type="molecule type" value="Genomic_DNA"/>
</dbReference>
<evidence type="ECO:0000313" key="3">
    <source>
        <dbReference type="EMBL" id="KHN22756.1"/>
    </source>
</evidence>
<dbReference type="PROSITE" id="PS51375">
    <property type="entry name" value="PPR"/>
    <property type="match status" value="4"/>
</dbReference>
<sequence length="314" mass="35768">MIKLVILYPSPKTLFTGCSGDTRMIGSLHWGYSDGPVRDRALDIRGVVVDILGRMKWVDAVRIFDDLQALGLEKNTKSMNLLLATLCKEKFVEQACKIFLELQQHIAPNAHTFNIFIRGWCKICHVDKAHWTIQEMKGSGFHPCVISYSTIIQCYCQEGNFSRVYELLDDMQAQGCSANVITYTTIMWALGKAEKFVEALKVPKRMRSSGCRPDTLFFNSLIHKLGRAGRLDDVAYVFKVKMPKAGVSPNTSTYNSLISMFCYHAQEKRATERKEMENLGYCKPDAQTYNPLIKSCFRSEKIDGMTGFRKDEHR</sequence>
<dbReference type="NCBIfam" id="TIGR00756">
    <property type="entry name" value="PPR"/>
    <property type="match status" value="4"/>
</dbReference>
<dbReference type="PANTHER" id="PTHR47942:SF16">
    <property type="entry name" value="PENTATRICOPEPTIDE REPEAT DOMAIN CONTAINING PROTEIN-RELATED"/>
    <property type="match status" value="1"/>
</dbReference>
<proteinExistence type="predicted"/>
<dbReference type="AlphaFoldDB" id="A0A0B2QMZ6"/>
<name>A0A0B2QMZ6_GLYSO</name>
<feature type="repeat" description="PPR" evidence="2">
    <location>
        <begin position="144"/>
        <end position="178"/>
    </location>
</feature>
<dbReference type="Pfam" id="PF13041">
    <property type="entry name" value="PPR_2"/>
    <property type="match status" value="3"/>
</dbReference>
<organism evidence="3">
    <name type="scientific">Glycine soja</name>
    <name type="common">Wild soybean</name>
    <dbReference type="NCBI Taxonomy" id="3848"/>
    <lineage>
        <taxon>Eukaryota</taxon>
        <taxon>Viridiplantae</taxon>
        <taxon>Streptophyta</taxon>
        <taxon>Embryophyta</taxon>
        <taxon>Tracheophyta</taxon>
        <taxon>Spermatophyta</taxon>
        <taxon>Magnoliopsida</taxon>
        <taxon>eudicotyledons</taxon>
        <taxon>Gunneridae</taxon>
        <taxon>Pentapetalae</taxon>
        <taxon>rosids</taxon>
        <taxon>fabids</taxon>
        <taxon>Fabales</taxon>
        <taxon>Fabaceae</taxon>
        <taxon>Papilionoideae</taxon>
        <taxon>50 kb inversion clade</taxon>
        <taxon>NPAAA clade</taxon>
        <taxon>indigoferoid/millettioid clade</taxon>
        <taxon>Phaseoleae</taxon>
        <taxon>Glycine</taxon>
        <taxon>Glycine subgen. Soja</taxon>
    </lineage>
</organism>
<keyword evidence="1" id="KW-0677">Repeat</keyword>
<dbReference type="InterPro" id="IPR002885">
    <property type="entry name" value="PPR_rpt"/>
</dbReference>
<accession>A0A0B2QMZ6</accession>
<feature type="repeat" description="PPR" evidence="2">
    <location>
        <begin position="109"/>
        <end position="143"/>
    </location>
</feature>
<dbReference type="PANTHER" id="PTHR47942">
    <property type="entry name" value="TETRATRICOPEPTIDE REPEAT (TPR)-LIKE SUPERFAMILY PROTEIN-RELATED"/>
    <property type="match status" value="1"/>
</dbReference>
<gene>
    <name evidence="3" type="ORF">glysoja_045282</name>
</gene>
<dbReference type="InterPro" id="IPR011990">
    <property type="entry name" value="TPR-like_helical_dom_sf"/>
</dbReference>
<dbReference type="Proteomes" id="UP000053555">
    <property type="component" value="Unassembled WGS sequence"/>
</dbReference>
<evidence type="ECO:0000256" key="2">
    <source>
        <dbReference type="PROSITE-ProRule" id="PRU00708"/>
    </source>
</evidence>
<feature type="repeat" description="PPR" evidence="2">
    <location>
        <begin position="214"/>
        <end position="249"/>
    </location>
</feature>
<dbReference type="Gene3D" id="1.25.40.10">
    <property type="entry name" value="Tetratricopeptide repeat domain"/>
    <property type="match status" value="3"/>
</dbReference>
<reference evidence="3" key="1">
    <citation type="submission" date="2014-07" db="EMBL/GenBank/DDBJ databases">
        <title>Identification of a novel salt tolerance gene in wild soybean by whole-genome sequencing.</title>
        <authorList>
            <person name="Lam H.-M."/>
            <person name="Qi X."/>
            <person name="Li M.-W."/>
            <person name="Liu X."/>
            <person name="Xie M."/>
            <person name="Ni M."/>
            <person name="Xu X."/>
        </authorList>
    </citation>
    <scope>NUCLEOTIDE SEQUENCE [LARGE SCALE GENOMIC DNA]</scope>
    <source>
        <tissue evidence="3">Root</tissue>
    </source>
</reference>